<dbReference type="OrthoDB" id="9776369at2"/>
<evidence type="ECO:0000256" key="6">
    <source>
        <dbReference type="ARBA" id="ARBA00022840"/>
    </source>
</evidence>
<dbReference type="GO" id="GO:0015807">
    <property type="term" value="P:L-amino acid transport"/>
    <property type="evidence" value="ECO:0007669"/>
    <property type="project" value="TreeGrafter"/>
</dbReference>
<keyword evidence="3" id="KW-1003">Cell membrane</keyword>
<evidence type="ECO:0000313" key="9">
    <source>
        <dbReference type="EMBL" id="TDY52273.1"/>
    </source>
</evidence>
<evidence type="ECO:0000256" key="7">
    <source>
        <dbReference type="ARBA" id="ARBA00022970"/>
    </source>
</evidence>
<evidence type="ECO:0000256" key="5">
    <source>
        <dbReference type="ARBA" id="ARBA00022741"/>
    </source>
</evidence>
<reference evidence="9 10" key="1">
    <citation type="submission" date="2019-03" db="EMBL/GenBank/DDBJ databases">
        <title>Genomic Encyclopedia of Type Strains, Phase III (KMG-III): the genomes of soil and plant-associated and newly described type strains.</title>
        <authorList>
            <person name="Whitman W."/>
        </authorList>
    </citation>
    <scope>NUCLEOTIDE SEQUENCE [LARGE SCALE GENOMIC DNA]</scope>
    <source>
        <strain evidence="9 10">LMG 29544</strain>
    </source>
</reference>
<dbReference type="GO" id="GO:0005524">
    <property type="term" value="F:ATP binding"/>
    <property type="evidence" value="ECO:0007669"/>
    <property type="project" value="UniProtKB-KW"/>
</dbReference>
<feature type="domain" description="ABC transporter" evidence="8">
    <location>
        <begin position="4"/>
        <end position="238"/>
    </location>
</feature>
<keyword evidence="7" id="KW-0029">Amino-acid transport</keyword>
<organism evidence="9 10">
    <name type="scientific">Paraburkholderia rhizosphaerae</name>
    <dbReference type="NCBI Taxonomy" id="480658"/>
    <lineage>
        <taxon>Bacteria</taxon>
        <taxon>Pseudomonadati</taxon>
        <taxon>Pseudomonadota</taxon>
        <taxon>Betaproteobacteria</taxon>
        <taxon>Burkholderiales</taxon>
        <taxon>Burkholderiaceae</taxon>
        <taxon>Paraburkholderia</taxon>
    </lineage>
</organism>
<proteinExistence type="inferred from homology"/>
<keyword evidence="2" id="KW-0813">Transport</keyword>
<evidence type="ECO:0000313" key="10">
    <source>
        <dbReference type="Proteomes" id="UP000295509"/>
    </source>
</evidence>
<dbReference type="InterPro" id="IPR032823">
    <property type="entry name" value="BCA_ABC_TP_C"/>
</dbReference>
<dbReference type="GO" id="GO:0016887">
    <property type="term" value="F:ATP hydrolysis activity"/>
    <property type="evidence" value="ECO:0007669"/>
    <property type="project" value="InterPro"/>
</dbReference>
<evidence type="ECO:0000256" key="1">
    <source>
        <dbReference type="ARBA" id="ARBA00005417"/>
    </source>
</evidence>
<keyword evidence="10" id="KW-1185">Reference proteome</keyword>
<evidence type="ECO:0000259" key="8">
    <source>
        <dbReference type="PROSITE" id="PS50893"/>
    </source>
</evidence>
<comment type="similarity">
    <text evidence="1">Belongs to the ABC transporter superfamily.</text>
</comment>
<dbReference type="SMART" id="SM00382">
    <property type="entry name" value="AAA"/>
    <property type="match status" value="1"/>
</dbReference>
<dbReference type="Gene3D" id="3.40.50.300">
    <property type="entry name" value="P-loop containing nucleotide triphosphate hydrolases"/>
    <property type="match status" value="1"/>
</dbReference>
<dbReference type="InterPro" id="IPR003593">
    <property type="entry name" value="AAA+_ATPase"/>
</dbReference>
<dbReference type="CDD" id="cd03224">
    <property type="entry name" value="ABC_TM1139_LivF_branched"/>
    <property type="match status" value="1"/>
</dbReference>
<dbReference type="InterPro" id="IPR017871">
    <property type="entry name" value="ABC_transporter-like_CS"/>
</dbReference>
<dbReference type="PROSITE" id="PS50893">
    <property type="entry name" value="ABC_TRANSPORTER_2"/>
    <property type="match status" value="1"/>
</dbReference>
<keyword evidence="5" id="KW-0547">Nucleotide-binding</keyword>
<evidence type="ECO:0000256" key="2">
    <source>
        <dbReference type="ARBA" id="ARBA00022448"/>
    </source>
</evidence>
<dbReference type="Proteomes" id="UP000295509">
    <property type="component" value="Unassembled WGS sequence"/>
</dbReference>
<gene>
    <name evidence="9" type="ORF">BX592_105157</name>
</gene>
<dbReference type="Pfam" id="PF12399">
    <property type="entry name" value="BCA_ABC_TP_C"/>
    <property type="match status" value="1"/>
</dbReference>
<dbReference type="InterPro" id="IPR003439">
    <property type="entry name" value="ABC_transporter-like_ATP-bd"/>
</dbReference>
<accession>A0A4R8LWG3</accession>
<keyword evidence="6 9" id="KW-0067">ATP-binding</keyword>
<dbReference type="PANTHER" id="PTHR43820">
    <property type="entry name" value="HIGH-AFFINITY BRANCHED-CHAIN AMINO ACID TRANSPORT ATP-BINDING PROTEIN LIVF"/>
    <property type="match status" value="1"/>
</dbReference>
<keyword evidence="4" id="KW-0472">Membrane</keyword>
<dbReference type="EMBL" id="SORE01000005">
    <property type="protein sequence ID" value="TDY52273.1"/>
    <property type="molecule type" value="Genomic_DNA"/>
</dbReference>
<evidence type="ECO:0000256" key="4">
    <source>
        <dbReference type="ARBA" id="ARBA00022519"/>
    </source>
</evidence>
<dbReference type="InterPro" id="IPR027417">
    <property type="entry name" value="P-loop_NTPase"/>
</dbReference>
<keyword evidence="4" id="KW-0997">Cell inner membrane</keyword>
<name>A0A4R8LWG3_9BURK</name>
<dbReference type="AlphaFoldDB" id="A0A4R8LWG3"/>
<protein>
    <submittedName>
        <fullName evidence="9">Amino acid/amide ABC transporter ATP-binding protein 2 (HAAT family)</fullName>
    </submittedName>
</protein>
<dbReference type="SUPFAM" id="SSF52540">
    <property type="entry name" value="P-loop containing nucleoside triphosphate hydrolases"/>
    <property type="match status" value="1"/>
</dbReference>
<dbReference type="InterPro" id="IPR052156">
    <property type="entry name" value="BCAA_Transport_ATP-bd_LivF"/>
</dbReference>
<dbReference type="Pfam" id="PF00005">
    <property type="entry name" value="ABC_tran"/>
    <property type="match status" value="1"/>
</dbReference>
<dbReference type="GO" id="GO:0015658">
    <property type="term" value="F:branched-chain amino acid transmembrane transporter activity"/>
    <property type="evidence" value="ECO:0007669"/>
    <property type="project" value="TreeGrafter"/>
</dbReference>
<dbReference type="PROSITE" id="PS00211">
    <property type="entry name" value="ABC_TRANSPORTER_1"/>
    <property type="match status" value="1"/>
</dbReference>
<evidence type="ECO:0000256" key="3">
    <source>
        <dbReference type="ARBA" id="ARBA00022475"/>
    </source>
</evidence>
<dbReference type="PANTHER" id="PTHR43820:SF4">
    <property type="entry name" value="HIGH-AFFINITY BRANCHED-CHAIN AMINO ACID TRANSPORT ATP-BINDING PROTEIN LIVF"/>
    <property type="match status" value="1"/>
</dbReference>
<sequence length="246" mass="26419">MPLLELTHIESHYGHVQALNDVSLHVDQGEIVTLLGANGAGKTTTLRNVSGLVPATRGQIRFNGESIERASPEKIVRMGIAHVPEGRRIFPGLTVKENIMIGSSPRGHVGRRVLESEVEEMYAIFPDLKRLANALGWSLSGGQQQMLAVARGLMSKPKLILLDEPSLGLAPIIVQQLFATIRTIRERGTTVLLVEQNANMALSVADRGYVLSTGRVIVEGTPAELLNNEEVRAAYLGGGKAHAAAG</sequence>
<comment type="caution">
    <text evidence="9">The sequence shown here is derived from an EMBL/GenBank/DDBJ whole genome shotgun (WGS) entry which is preliminary data.</text>
</comment>